<evidence type="ECO:0000256" key="6">
    <source>
        <dbReference type="ARBA" id="ARBA00023136"/>
    </source>
</evidence>
<dbReference type="PANTHER" id="PTHR30250:SF10">
    <property type="entry name" value="LIPOPOLYSACCHARIDE BIOSYNTHESIS PROTEIN WZXC"/>
    <property type="match status" value="1"/>
</dbReference>
<name>A0A1S7LF89_MAGMO</name>
<feature type="transmembrane region" description="Helical" evidence="7">
    <location>
        <begin position="150"/>
        <end position="172"/>
    </location>
</feature>
<evidence type="ECO:0000256" key="1">
    <source>
        <dbReference type="ARBA" id="ARBA00004651"/>
    </source>
</evidence>
<feature type="transmembrane region" description="Helical" evidence="7">
    <location>
        <begin position="192"/>
        <end position="214"/>
    </location>
</feature>
<evidence type="ECO:0000256" key="4">
    <source>
        <dbReference type="ARBA" id="ARBA00022692"/>
    </source>
</evidence>
<feature type="transmembrane region" description="Helical" evidence="7">
    <location>
        <begin position="33"/>
        <end position="54"/>
    </location>
</feature>
<dbReference type="PANTHER" id="PTHR30250">
    <property type="entry name" value="PST FAMILY PREDICTED COLANIC ACID TRANSPORTER"/>
    <property type="match status" value="1"/>
</dbReference>
<comment type="similarity">
    <text evidence="2">Belongs to the polysaccharide synthase family.</text>
</comment>
<reference evidence="8" key="1">
    <citation type="submission" date="2015-04" db="EMBL/GenBank/DDBJ databases">
        <authorList>
            <person name="Syromyatnikov M.Y."/>
            <person name="Popov V.N."/>
        </authorList>
    </citation>
    <scope>NUCLEOTIDE SEQUENCE</scope>
    <source>
        <strain evidence="8">MO-1</strain>
    </source>
</reference>
<evidence type="ECO:0008006" key="9">
    <source>
        <dbReference type="Google" id="ProtNLM"/>
    </source>
</evidence>
<sequence length="354" mass="39683">MRLFVVVSQIFPSVLKAALTILLIESGMGIWGLIWGALLSSLAITLVGSAYIAIRLMRIPTFKKQQTVPFQTWLNYAKIRYSTSLTATLYTPLDRMLLNSFHGADTVGVFSVLKSLNEYPLFIQKAFLTMISPTFSAAWAHKDVEKIREVFLTLNSWTVRFSIPGIVILFLFTPEILSFFGAEFATSEAIWALRILLIGTMINLGCGPVGMVLNMCGSERIFARGQIISMLVGALLFFPFIKWGGILGVASLLAIQISAINLFSLYLVKQRFDLCWRILHFKRLMGSQTAILILGFLYSHLRAPLGAVEFILVCIGMYGAVHLLFWWQGVPQEDRDLVDFFRAKLSSKRGCEAE</sequence>
<proteinExistence type="inferred from homology"/>
<evidence type="ECO:0000256" key="5">
    <source>
        <dbReference type="ARBA" id="ARBA00022989"/>
    </source>
</evidence>
<evidence type="ECO:0000256" key="2">
    <source>
        <dbReference type="ARBA" id="ARBA00007430"/>
    </source>
</evidence>
<dbReference type="InterPro" id="IPR050833">
    <property type="entry name" value="Poly_Biosynth_Transport"/>
</dbReference>
<keyword evidence="5 7" id="KW-1133">Transmembrane helix</keyword>
<evidence type="ECO:0000313" key="8">
    <source>
        <dbReference type="EMBL" id="CRH04764.1"/>
    </source>
</evidence>
<feature type="transmembrane region" description="Helical" evidence="7">
    <location>
        <begin position="280"/>
        <end position="301"/>
    </location>
</feature>
<dbReference type="EMBL" id="LO017727">
    <property type="protein sequence ID" value="CRH04764.1"/>
    <property type="molecule type" value="Genomic_DNA"/>
</dbReference>
<keyword evidence="6 7" id="KW-0472">Membrane</keyword>
<accession>A0A1S7LF89</accession>
<feature type="transmembrane region" description="Helical" evidence="7">
    <location>
        <begin position="307"/>
        <end position="327"/>
    </location>
</feature>
<organism evidence="8">
    <name type="scientific">Magnetococcus massalia (strain MO-1)</name>
    <dbReference type="NCBI Taxonomy" id="451514"/>
    <lineage>
        <taxon>Bacteria</taxon>
        <taxon>Pseudomonadati</taxon>
        <taxon>Pseudomonadota</taxon>
        <taxon>Magnetococcia</taxon>
        <taxon>Magnetococcales</taxon>
        <taxon>Magnetococcaceae</taxon>
        <taxon>Magnetococcus</taxon>
    </lineage>
</organism>
<evidence type="ECO:0000256" key="7">
    <source>
        <dbReference type="SAM" id="Phobius"/>
    </source>
</evidence>
<dbReference type="AlphaFoldDB" id="A0A1S7LF89"/>
<feature type="transmembrane region" description="Helical" evidence="7">
    <location>
        <begin position="247"/>
        <end position="268"/>
    </location>
</feature>
<protein>
    <recommendedName>
        <fullName evidence="9">Polysaccharide biosynthesis protein C-terminal domain-containing protein</fullName>
    </recommendedName>
</protein>
<keyword evidence="3" id="KW-1003">Cell membrane</keyword>
<gene>
    <name evidence="8" type="ORF">MAGMO_0560</name>
</gene>
<comment type="subcellular location">
    <subcellularLocation>
        <location evidence="1">Cell membrane</location>
        <topology evidence="1">Multi-pass membrane protein</topology>
    </subcellularLocation>
</comment>
<dbReference type="Pfam" id="PF13440">
    <property type="entry name" value="Polysacc_synt_3"/>
    <property type="match status" value="1"/>
</dbReference>
<feature type="transmembrane region" description="Helical" evidence="7">
    <location>
        <begin position="221"/>
        <end position="241"/>
    </location>
</feature>
<evidence type="ECO:0000256" key="3">
    <source>
        <dbReference type="ARBA" id="ARBA00022475"/>
    </source>
</evidence>
<dbReference type="GO" id="GO:0005886">
    <property type="term" value="C:plasma membrane"/>
    <property type="evidence" value="ECO:0007669"/>
    <property type="project" value="UniProtKB-SubCell"/>
</dbReference>
<keyword evidence="4 7" id="KW-0812">Transmembrane</keyword>